<dbReference type="AlphaFoldDB" id="A0A922M4Y0"/>
<gene>
    <name evidence="2" type="ORF">HF086_008201</name>
</gene>
<accession>A0A922M4Y0</accession>
<dbReference type="Proteomes" id="UP000814243">
    <property type="component" value="Unassembled WGS sequence"/>
</dbReference>
<evidence type="ECO:0000256" key="1">
    <source>
        <dbReference type="SAM" id="MobiDB-lite"/>
    </source>
</evidence>
<sequence>MYHCGSGPRYCSHSAAFWSEQACAAVLAVQAAQAVTGGVRGSLEGQAGGAGAASKSVVSQASGGGGAATARASWRRRPGLPNVVISFTANETHTLGYIHKNTRQSKI</sequence>
<evidence type="ECO:0000313" key="2">
    <source>
        <dbReference type="EMBL" id="KAH9629910.1"/>
    </source>
</evidence>
<proteinExistence type="predicted"/>
<feature type="region of interest" description="Disordered" evidence="1">
    <location>
        <begin position="44"/>
        <end position="73"/>
    </location>
</feature>
<evidence type="ECO:0000313" key="3">
    <source>
        <dbReference type="Proteomes" id="UP000814243"/>
    </source>
</evidence>
<name>A0A922M4Y0_SPOEX</name>
<comment type="caution">
    <text evidence="2">The sequence shown here is derived from an EMBL/GenBank/DDBJ whole genome shotgun (WGS) entry which is preliminary data.</text>
</comment>
<dbReference type="EMBL" id="JACEFF010000847">
    <property type="protein sequence ID" value="KAH9629910.1"/>
    <property type="molecule type" value="Genomic_DNA"/>
</dbReference>
<feature type="compositionally biased region" description="Low complexity" evidence="1">
    <location>
        <begin position="52"/>
        <end position="61"/>
    </location>
</feature>
<reference evidence="2" key="1">
    <citation type="journal article" date="2021" name="G3 (Bethesda)">
        <title>Genome and transcriptome analysis of the beet armyworm Spodoptera exigua reveals targets for pest control. .</title>
        <authorList>
            <person name="Simon S."/>
            <person name="Breeschoten T."/>
            <person name="Jansen H.J."/>
            <person name="Dirks R.P."/>
            <person name="Schranz M.E."/>
            <person name="Ros V.I.D."/>
        </authorList>
    </citation>
    <scope>NUCLEOTIDE SEQUENCE</scope>
    <source>
        <strain evidence="2">TB_SE_WUR_2020</strain>
    </source>
</reference>
<protein>
    <submittedName>
        <fullName evidence="2">Uncharacterized protein</fullName>
    </submittedName>
</protein>
<organism evidence="2 3">
    <name type="scientific">Spodoptera exigua</name>
    <name type="common">Beet armyworm</name>
    <name type="synonym">Noctua fulgens</name>
    <dbReference type="NCBI Taxonomy" id="7107"/>
    <lineage>
        <taxon>Eukaryota</taxon>
        <taxon>Metazoa</taxon>
        <taxon>Ecdysozoa</taxon>
        <taxon>Arthropoda</taxon>
        <taxon>Hexapoda</taxon>
        <taxon>Insecta</taxon>
        <taxon>Pterygota</taxon>
        <taxon>Neoptera</taxon>
        <taxon>Endopterygota</taxon>
        <taxon>Lepidoptera</taxon>
        <taxon>Glossata</taxon>
        <taxon>Ditrysia</taxon>
        <taxon>Noctuoidea</taxon>
        <taxon>Noctuidae</taxon>
        <taxon>Amphipyrinae</taxon>
        <taxon>Spodoptera</taxon>
    </lineage>
</organism>